<organism evidence="14 15">
    <name type="scientific">Didymella rabiei</name>
    <name type="common">Chickpea ascochyta blight fungus</name>
    <name type="synonym">Mycosphaerella rabiei</name>
    <dbReference type="NCBI Taxonomy" id="5454"/>
    <lineage>
        <taxon>Eukaryota</taxon>
        <taxon>Fungi</taxon>
        <taxon>Dikarya</taxon>
        <taxon>Ascomycota</taxon>
        <taxon>Pezizomycotina</taxon>
        <taxon>Dothideomycetes</taxon>
        <taxon>Pleosporomycetidae</taxon>
        <taxon>Pleosporales</taxon>
        <taxon>Pleosporineae</taxon>
        <taxon>Didymellaceae</taxon>
        <taxon>Ascochyta</taxon>
    </lineage>
</organism>
<feature type="compositionally biased region" description="Polar residues" evidence="10">
    <location>
        <begin position="1"/>
        <end position="21"/>
    </location>
</feature>
<dbReference type="InterPro" id="IPR001138">
    <property type="entry name" value="Zn2Cys6_DnaBD"/>
</dbReference>
<dbReference type="Gene3D" id="1.20.120.1750">
    <property type="match status" value="1"/>
</dbReference>
<dbReference type="EMBL" id="JYNV01000290">
    <property type="protein sequence ID" value="KZM19848.1"/>
    <property type="molecule type" value="Genomic_DNA"/>
</dbReference>
<dbReference type="PANTHER" id="PTHR31001">
    <property type="entry name" value="UNCHARACTERIZED TRANSCRIPTIONAL REGULATORY PROTEIN"/>
    <property type="match status" value="1"/>
</dbReference>
<keyword evidence="15" id="KW-1185">Reference proteome</keyword>
<dbReference type="CDD" id="cd12148">
    <property type="entry name" value="fungal_TF_MHR"/>
    <property type="match status" value="1"/>
</dbReference>
<dbReference type="Proteomes" id="UP000076837">
    <property type="component" value="Unassembled WGS sequence"/>
</dbReference>
<dbReference type="InterPro" id="IPR001841">
    <property type="entry name" value="Znf_RING"/>
</dbReference>
<dbReference type="PROSITE" id="PS50089">
    <property type="entry name" value="ZF_RING_2"/>
    <property type="match status" value="1"/>
</dbReference>
<name>A0A162Y6S9_DIDRA</name>
<evidence type="ECO:0000256" key="7">
    <source>
        <dbReference type="ARBA" id="ARBA00022833"/>
    </source>
</evidence>
<feature type="compositionally biased region" description="Basic and acidic residues" evidence="10">
    <location>
        <begin position="79"/>
        <end position="107"/>
    </location>
</feature>
<reference evidence="14 15" key="1">
    <citation type="journal article" date="2016" name="Sci. Rep.">
        <title>Draft genome sequencing and secretome analysis of fungal phytopathogen Ascochyta rabiei provides insight into the necrotrophic effector repertoire.</title>
        <authorList>
            <person name="Verma S."/>
            <person name="Gazara R.K."/>
            <person name="Nizam S."/>
            <person name="Parween S."/>
            <person name="Chattopadhyay D."/>
            <person name="Verma P.K."/>
        </authorList>
    </citation>
    <scope>NUCLEOTIDE SEQUENCE [LARGE SCALE GENOMIC DNA]</scope>
    <source>
        <strain evidence="14 15">ArDII</strain>
    </source>
</reference>
<feature type="region of interest" description="Disordered" evidence="10">
    <location>
        <begin position="448"/>
        <end position="475"/>
    </location>
</feature>
<dbReference type="InterPro" id="IPR002867">
    <property type="entry name" value="IBR_dom"/>
</dbReference>
<dbReference type="SMART" id="SM00647">
    <property type="entry name" value="IBR"/>
    <property type="match status" value="2"/>
</dbReference>
<proteinExistence type="predicted"/>
<feature type="compositionally biased region" description="Polar residues" evidence="10">
    <location>
        <begin position="56"/>
        <end position="73"/>
    </location>
</feature>
<accession>A0A162Y6S9</accession>
<keyword evidence="2" id="KW-0808">Transferase</keyword>
<dbReference type="CDD" id="cd00067">
    <property type="entry name" value="GAL4"/>
    <property type="match status" value="1"/>
</dbReference>
<dbReference type="Pfam" id="PF22191">
    <property type="entry name" value="IBR_1"/>
    <property type="match status" value="1"/>
</dbReference>
<keyword evidence="4" id="KW-0677">Repeat</keyword>
<feature type="domain" description="Zn(2)-C6 fungal-type" evidence="11">
    <location>
        <begin position="401"/>
        <end position="436"/>
    </location>
</feature>
<dbReference type="InterPro" id="IPR050613">
    <property type="entry name" value="Sec_Metabolite_Reg"/>
</dbReference>
<comment type="caution">
    <text evidence="14">The sequence shown here is derived from an EMBL/GenBank/DDBJ whole genome shotgun (WGS) entry which is preliminary data.</text>
</comment>
<dbReference type="AlphaFoldDB" id="A0A162Y6S9"/>
<dbReference type="PROSITE" id="PS00463">
    <property type="entry name" value="ZN2_CY6_FUNGAL_1"/>
    <property type="match status" value="1"/>
</dbReference>
<feature type="compositionally biased region" description="Low complexity" evidence="10">
    <location>
        <begin position="454"/>
        <end position="469"/>
    </location>
</feature>
<evidence type="ECO:0000313" key="15">
    <source>
        <dbReference type="Proteomes" id="UP000076837"/>
    </source>
</evidence>
<evidence type="ECO:0000256" key="3">
    <source>
        <dbReference type="ARBA" id="ARBA00022723"/>
    </source>
</evidence>
<evidence type="ECO:0000256" key="5">
    <source>
        <dbReference type="ARBA" id="ARBA00022771"/>
    </source>
</evidence>
<keyword evidence="5 9" id="KW-0863">Zinc-finger</keyword>
<evidence type="ECO:0000259" key="11">
    <source>
        <dbReference type="PROSITE" id="PS50048"/>
    </source>
</evidence>
<dbReference type="Pfam" id="PF01485">
    <property type="entry name" value="IBR"/>
    <property type="match status" value="1"/>
</dbReference>
<keyword evidence="8" id="KW-0539">Nucleus</keyword>
<feature type="region of interest" description="Disordered" evidence="10">
    <location>
        <begin position="502"/>
        <end position="528"/>
    </location>
</feature>
<sequence>MGQTSSRHTVSTRASNRSTVSKYRGQNEGSDDVLESSYDALRSLHRSTSHRPEGQSVKSSSRPLKNTPGNAAPTSARGEQVDKQRKYTTSDRRYYHDVGPNRRHGIEVPRPSNPNSGSQHSKSGSHERKAKEKKECVICTDSRSLSHFSSHPPTAQCSHNADVCRRCLRTWIRTTFVSKIWDEINCPTCSKRLAYEDVRRFAPSDVFCKYDQLSAKAALEAIPGFRWCVMKGCKSGQVHKGASNRFRCVGCRQSHCVKHNMAWHKGESCKEHDYRTNRKIKKEEERASKRLMQEIAKICPGCKRPIEKSYGCDHMTCTKCKQEFCWQCLALYRKKGGHSSVTHRVECVYFADDAQHAGAVVWEEGSPPKPQVVYNRQYESFSRFNRQTAKILSDMPKQRQTCTRCSQRRQKCDRSKTGKAPCSRCVQNNEGHLCSTTWAGGYDPSVHRKYPRKSSPSASWPASSETASSLDTPPAMQPVEQLRLPALTPGMFDRRPTRATFLRSSAHHPQDIQTPSRGRDPALPPHFRSQTLLAGPLSAVGPEALSAGASRYPDITIGALISEKDVSTPNLLDQESKNTRLQETPFTEKVGTAANSTSCFSPAARAVESMQMQSLLPPVEKIAQIVEYHEQYLTYWAGGLYHGPSFRKQLQKACNQSGKLDLLTVDWRWTALLFSILSSGLIGAPEGVSLEWGFTIEEKVRLSRLWGAATVTCLNLGDYTSRYHLNSVQAIFNLHGFEHLVGSSNQWAALRSVAMVIARGLNLHRLSAHPDDQRLPYLNEEQKEAFIEREIGRRVWYTAATQEWLCSSSQTFPGYNVQRKHFTTAKPAIFDEDTIMPVEEGTPTFAVIGNYFFEYAFLLLQFGDAMLDAEDLDEQSRYNLILKWDGELRANYADTLPKCLSHRTPLQPHWPKWVSWARRLHEASCSHKIIMIHQSFLNKSFKDVRYTYSRWACATAARHVLSLYPKREPDEPQFWVEQAFCITAGICLILDLFHRSEINAEAQEYLACVKRAVVYLASFPTSSVANHGVRVLTSLLQEYSKKSETARSLTQPRAHSQVPSTQAPQTPAGFDDVSLAEATLLPPALPSNPEVPLSSEATAAFNFDIDMMEFEDLLDNLPTKMGVDGNVFYDSMLSAANGQFNGGW</sequence>
<dbReference type="PANTHER" id="PTHR31001:SF90">
    <property type="entry name" value="CENTROMERE DNA-BINDING PROTEIN COMPLEX CBF3 SUBUNIT B"/>
    <property type="match status" value="1"/>
</dbReference>
<evidence type="ECO:0000256" key="10">
    <source>
        <dbReference type="SAM" id="MobiDB-lite"/>
    </source>
</evidence>
<dbReference type="Gene3D" id="3.30.40.10">
    <property type="entry name" value="Zinc/RING finger domain, C3HC4 (zinc finger)"/>
    <property type="match status" value="1"/>
</dbReference>
<keyword evidence="7" id="KW-0862">Zinc</keyword>
<dbReference type="STRING" id="5454.A0A162Y6S9"/>
<protein>
    <submittedName>
        <fullName evidence="14">Sequence-specific DNA binding RNA polymerase II transcription factor</fullName>
    </submittedName>
</protein>
<keyword evidence="6" id="KW-0833">Ubl conjugation pathway</keyword>
<dbReference type="GO" id="GO:0005634">
    <property type="term" value="C:nucleus"/>
    <property type="evidence" value="ECO:0007669"/>
    <property type="project" value="UniProtKB-SubCell"/>
</dbReference>
<keyword evidence="3" id="KW-0479">Metal-binding</keyword>
<dbReference type="CDD" id="cd20336">
    <property type="entry name" value="Rcat_RBR"/>
    <property type="match status" value="1"/>
</dbReference>
<dbReference type="GO" id="GO:0016740">
    <property type="term" value="F:transferase activity"/>
    <property type="evidence" value="ECO:0007669"/>
    <property type="project" value="UniProtKB-KW"/>
</dbReference>
<evidence type="ECO:0000313" key="14">
    <source>
        <dbReference type="EMBL" id="KZM19848.1"/>
    </source>
</evidence>
<feature type="compositionally biased region" description="Polar residues" evidence="10">
    <location>
        <begin position="1046"/>
        <end position="1065"/>
    </location>
</feature>
<feature type="region of interest" description="Disordered" evidence="10">
    <location>
        <begin position="1046"/>
        <end position="1069"/>
    </location>
</feature>
<dbReference type="GO" id="GO:0000981">
    <property type="term" value="F:DNA-binding transcription factor activity, RNA polymerase II-specific"/>
    <property type="evidence" value="ECO:0007669"/>
    <property type="project" value="InterPro"/>
</dbReference>
<gene>
    <name evidence="14" type="ORF">ST47_g9023</name>
</gene>
<feature type="domain" description="RING-type" evidence="13">
    <location>
        <begin position="132"/>
        <end position="351"/>
    </location>
</feature>
<dbReference type="GO" id="GO:0008270">
    <property type="term" value="F:zinc ion binding"/>
    <property type="evidence" value="ECO:0007669"/>
    <property type="project" value="UniProtKB-KW"/>
</dbReference>
<dbReference type="SUPFAM" id="SSF57850">
    <property type="entry name" value="RING/U-box"/>
    <property type="match status" value="3"/>
</dbReference>
<evidence type="ECO:0000256" key="8">
    <source>
        <dbReference type="ARBA" id="ARBA00023242"/>
    </source>
</evidence>
<evidence type="ECO:0000256" key="6">
    <source>
        <dbReference type="ARBA" id="ARBA00022786"/>
    </source>
</evidence>
<dbReference type="InterPro" id="IPR044066">
    <property type="entry name" value="TRIAD_supradom"/>
</dbReference>
<dbReference type="InterPro" id="IPR013083">
    <property type="entry name" value="Znf_RING/FYVE/PHD"/>
</dbReference>
<dbReference type="PROSITE" id="PS50048">
    <property type="entry name" value="ZN2_CY6_FUNGAL_2"/>
    <property type="match status" value="1"/>
</dbReference>
<evidence type="ECO:0000256" key="1">
    <source>
        <dbReference type="ARBA" id="ARBA00004123"/>
    </source>
</evidence>
<evidence type="ECO:0000256" key="4">
    <source>
        <dbReference type="ARBA" id="ARBA00022737"/>
    </source>
</evidence>
<evidence type="ECO:0000256" key="2">
    <source>
        <dbReference type="ARBA" id="ARBA00022679"/>
    </source>
</evidence>
<feature type="domain" description="RING-type" evidence="12">
    <location>
        <begin position="136"/>
        <end position="190"/>
    </location>
</feature>
<evidence type="ECO:0000259" key="13">
    <source>
        <dbReference type="PROSITE" id="PS51873"/>
    </source>
</evidence>
<comment type="subcellular location">
    <subcellularLocation>
        <location evidence="1">Nucleus</location>
    </subcellularLocation>
</comment>
<feature type="compositionally biased region" description="Polar residues" evidence="10">
    <location>
        <begin position="113"/>
        <end position="122"/>
    </location>
</feature>
<dbReference type="CDD" id="cd20335">
    <property type="entry name" value="BRcat_RBR"/>
    <property type="match status" value="1"/>
</dbReference>
<feature type="region of interest" description="Disordered" evidence="10">
    <location>
        <begin position="1"/>
        <end position="130"/>
    </location>
</feature>
<dbReference type="PROSITE" id="PS51873">
    <property type="entry name" value="TRIAD"/>
    <property type="match status" value="1"/>
</dbReference>
<evidence type="ECO:0000259" key="12">
    <source>
        <dbReference type="PROSITE" id="PS50089"/>
    </source>
</evidence>
<evidence type="ECO:0000256" key="9">
    <source>
        <dbReference type="PROSITE-ProRule" id="PRU00175"/>
    </source>
</evidence>